<dbReference type="Pfam" id="PF01370">
    <property type="entry name" value="Epimerase"/>
    <property type="match status" value="1"/>
</dbReference>
<name>W9HY00_FUSOX</name>
<dbReference type="AlphaFoldDB" id="W9HY00"/>
<comment type="similarity">
    <text evidence="2">Belongs to the NAD(P)-dependent epimerase/dehydratase family. Dihydroflavonol-4-reductase subfamily.</text>
</comment>
<evidence type="ECO:0000256" key="2">
    <source>
        <dbReference type="ARBA" id="ARBA00023445"/>
    </source>
</evidence>
<accession>W9HY00</accession>
<proteinExistence type="inferred from homology"/>
<protein>
    <recommendedName>
        <fullName evidence="3">NAD-dependent epimerase/dehydratase domain-containing protein</fullName>
    </recommendedName>
</protein>
<dbReference type="HOGENOM" id="CLU_007383_9_2_1"/>
<dbReference type="CDD" id="cd05227">
    <property type="entry name" value="AR_SDR_e"/>
    <property type="match status" value="1"/>
</dbReference>
<dbReference type="PANTHER" id="PTHR10366">
    <property type="entry name" value="NAD DEPENDENT EPIMERASE/DEHYDRATASE"/>
    <property type="match status" value="1"/>
</dbReference>
<evidence type="ECO:0000313" key="4">
    <source>
        <dbReference type="EMBL" id="EWY85885.1"/>
    </source>
</evidence>
<dbReference type="InterPro" id="IPR036291">
    <property type="entry name" value="NAD(P)-bd_dom_sf"/>
</dbReference>
<dbReference type="SUPFAM" id="SSF51735">
    <property type="entry name" value="NAD(P)-binding Rossmann-fold domains"/>
    <property type="match status" value="1"/>
</dbReference>
<evidence type="ECO:0000256" key="1">
    <source>
        <dbReference type="ARBA" id="ARBA00023002"/>
    </source>
</evidence>
<dbReference type="Proteomes" id="UP000030753">
    <property type="component" value="Unassembled WGS sequence"/>
</dbReference>
<dbReference type="Gene3D" id="3.40.50.720">
    <property type="entry name" value="NAD(P)-binding Rossmann-like Domain"/>
    <property type="match status" value="1"/>
</dbReference>
<gene>
    <name evidence="4" type="ORF">FOYG_10556</name>
</gene>
<dbReference type="EMBL" id="JH717845">
    <property type="protein sequence ID" value="EWY85885.1"/>
    <property type="molecule type" value="Genomic_DNA"/>
</dbReference>
<keyword evidence="1" id="KW-0560">Oxidoreductase</keyword>
<dbReference type="OrthoDB" id="2735536at2759"/>
<reference evidence="4 5" key="1">
    <citation type="submission" date="2011-06" db="EMBL/GenBank/DDBJ databases">
        <title>The Genome Sequence of Fusarium oxysporum FOSC 3-a.</title>
        <authorList>
            <consortium name="The Broad Institute Genome Sequencing Platform"/>
            <person name="Ma L.-J."/>
            <person name="Gale L.R."/>
            <person name="Schwartz D.C."/>
            <person name="Zhou S."/>
            <person name="Corby-Kistler H."/>
            <person name="Young S.K."/>
            <person name="Zeng Q."/>
            <person name="Gargeya S."/>
            <person name="Fitzgerald M."/>
            <person name="Haas B."/>
            <person name="Abouelleil A."/>
            <person name="Alvarado L."/>
            <person name="Arachchi H.M."/>
            <person name="Berlin A."/>
            <person name="Brown A."/>
            <person name="Chapman S.B."/>
            <person name="Chen Z."/>
            <person name="Dunbar C."/>
            <person name="Freedman E."/>
            <person name="Gearin G."/>
            <person name="Gellesch M."/>
            <person name="Goldberg J."/>
            <person name="Griggs A."/>
            <person name="Gujja S."/>
            <person name="Heiman D."/>
            <person name="Howarth C."/>
            <person name="Larson L."/>
            <person name="Lui A."/>
            <person name="MacDonald P.J.P."/>
            <person name="Mehta T."/>
            <person name="Montmayeur A."/>
            <person name="Murphy C."/>
            <person name="Neiman D."/>
            <person name="Pearson M."/>
            <person name="Priest M."/>
            <person name="Roberts A."/>
            <person name="Saif S."/>
            <person name="Shea T."/>
            <person name="Shenoy N."/>
            <person name="Sisk P."/>
            <person name="Stolte C."/>
            <person name="Sykes S."/>
            <person name="Wortman J."/>
            <person name="Nusbaum C."/>
            <person name="Birren B."/>
        </authorList>
    </citation>
    <scope>NUCLEOTIDE SEQUENCE [LARGE SCALE GENOMIC DNA]</scope>
    <source>
        <strain evidence="5">FOSC 3-a</strain>
    </source>
</reference>
<dbReference type="GO" id="GO:0016616">
    <property type="term" value="F:oxidoreductase activity, acting on the CH-OH group of donors, NAD or NADP as acceptor"/>
    <property type="evidence" value="ECO:0007669"/>
    <property type="project" value="TreeGrafter"/>
</dbReference>
<organism evidence="4 5">
    <name type="scientific">Fusarium oxysporum NRRL 32931</name>
    <dbReference type="NCBI Taxonomy" id="660029"/>
    <lineage>
        <taxon>Eukaryota</taxon>
        <taxon>Fungi</taxon>
        <taxon>Dikarya</taxon>
        <taxon>Ascomycota</taxon>
        <taxon>Pezizomycotina</taxon>
        <taxon>Sordariomycetes</taxon>
        <taxon>Hypocreomycetidae</taxon>
        <taxon>Hypocreales</taxon>
        <taxon>Nectriaceae</taxon>
        <taxon>Fusarium</taxon>
        <taxon>Fusarium oxysporum species complex</taxon>
    </lineage>
</organism>
<evidence type="ECO:0000259" key="3">
    <source>
        <dbReference type="Pfam" id="PF01370"/>
    </source>
</evidence>
<dbReference type="InterPro" id="IPR050425">
    <property type="entry name" value="NAD(P)_dehydrat-like"/>
</dbReference>
<sequence>MSDDTLTRSLLITGSSGYIGTHIVGQALQNGWQVRATTRSEAGIAKLETTFPYAFEQLKFAIVPDFTKHEAYHSILAGVTDIVHTASPFNLQPQDNAKDVLEPAIQGTLAILEAAIRYGPQVRRVINISSFAAIVDMSKGLRPGHTYSERDWNPMTYDQAVATSNGPAAYCASKSLAERAMWDWMENNKLNVPFTLSVINPPWVFGPYYADPDLGTLCESVAALWRLFGAKTVPPTDFAGFVDVRDVAKAVMLVLDNPAAAGRRFLLGANFDWQTAADIIRNRFMAARDRVPAGRPGYGKLESVYNIDGGQAQQVLGLVYTPLDSTLYSTVCQLLKAEEAEKGSY</sequence>
<dbReference type="PANTHER" id="PTHR10366:SF564">
    <property type="entry name" value="STEROL-4-ALPHA-CARBOXYLATE 3-DEHYDROGENASE, DECARBOXYLATING"/>
    <property type="match status" value="1"/>
</dbReference>
<feature type="domain" description="NAD-dependent epimerase/dehydratase" evidence="3">
    <location>
        <begin position="11"/>
        <end position="267"/>
    </location>
</feature>
<dbReference type="InterPro" id="IPR001509">
    <property type="entry name" value="Epimerase_deHydtase"/>
</dbReference>
<evidence type="ECO:0000313" key="5">
    <source>
        <dbReference type="Proteomes" id="UP000030753"/>
    </source>
</evidence>